<dbReference type="GO" id="GO:0005730">
    <property type="term" value="C:nucleolus"/>
    <property type="evidence" value="ECO:0007669"/>
    <property type="project" value="UniProtKB-SubCell"/>
</dbReference>
<sequence length="258" mass="29383">MQTVPKKAKKKMVTKKSIHKSTEEESGDEEEVEWSTNRRSSKIQSSDVSEQKPGTSNEGTNFGDDDESETGSEHATRQNNGNTGEKNSKTAENDILLDAGGDELVDGLEDDEEAAVAAFRAEMADLPLGKVREMKDKLGLKLFNKAYFGTTEKDKKTSEAKKKIKEAKKEEYRGQHRPKEISSKKPVSTFRPVYDTNIGKKKRDPRFDNRAGQFKERCFDDNYRFLEDLRKQEREELSKEAVECDERGDTETAEKIRE</sequence>
<dbReference type="Pfam" id="PF06102">
    <property type="entry name" value="RRP36"/>
    <property type="match status" value="1"/>
</dbReference>
<evidence type="ECO:0000313" key="8">
    <source>
        <dbReference type="EMBL" id="KHJ75956.1"/>
    </source>
</evidence>
<organism evidence="8 9">
    <name type="scientific">Oesophagostomum dentatum</name>
    <name type="common">Nodular worm</name>
    <dbReference type="NCBI Taxonomy" id="61180"/>
    <lineage>
        <taxon>Eukaryota</taxon>
        <taxon>Metazoa</taxon>
        <taxon>Ecdysozoa</taxon>
        <taxon>Nematoda</taxon>
        <taxon>Chromadorea</taxon>
        <taxon>Rhabditida</taxon>
        <taxon>Rhabditina</taxon>
        <taxon>Rhabditomorpha</taxon>
        <taxon>Strongyloidea</taxon>
        <taxon>Strongylidae</taxon>
        <taxon>Oesophagostomum</taxon>
    </lineage>
</organism>
<keyword evidence="9" id="KW-1185">Reference proteome</keyword>
<evidence type="ECO:0000256" key="5">
    <source>
        <dbReference type="ARBA" id="ARBA00023242"/>
    </source>
</evidence>
<comment type="subunit">
    <text evidence="6">Associates with 90S and pre-40S pre-ribosomal particles.</text>
</comment>
<comment type="subcellular location">
    <subcellularLocation>
        <location evidence="1 6">Nucleus</location>
        <location evidence="1 6">Nucleolus</location>
    </subcellularLocation>
</comment>
<name>A0A0B1RWE2_OESDE</name>
<reference evidence="8 9" key="1">
    <citation type="submission" date="2014-03" db="EMBL/GenBank/DDBJ databases">
        <title>Draft genome of the hookworm Oesophagostomum dentatum.</title>
        <authorList>
            <person name="Mitreva M."/>
        </authorList>
    </citation>
    <scope>NUCLEOTIDE SEQUENCE [LARGE SCALE GENOMIC DNA]</scope>
    <source>
        <strain evidence="8 9">OD-Hann</strain>
    </source>
</reference>
<keyword evidence="3 6" id="KW-0690">Ribosome biogenesis</keyword>
<feature type="region of interest" description="Disordered" evidence="7">
    <location>
        <begin position="1"/>
        <end position="98"/>
    </location>
</feature>
<comment type="function">
    <text evidence="6">Component of the 90S pre-ribosome involved in the maturation of rRNAs. Required for early cleavages of the pre-RNAs in the 40S ribosomal subunit maturation pathway.</text>
</comment>
<dbReference type="AlphaFoldDB" id="A0A0B1RWE2"/>
<feature type="compositionally biased region" description="Basic residues" evidence="7">
    <location>
        <begin position="1"/>
        <end position="19"/>
    </location>
</feature>
<dbReference type="OrthoDB" id="448446at2759"/>
<keyword evidence="6" id="KW-0687">Ribonucleoprotein</keyword>
<evidence type="ECO:0000256" key="4">
    <source>
        <dbReference type="ARBA" id="ARBA00022552"/>
    </source>
</evidence>
<protein>
    <recommendedName>
        <fullName evidence="6">rRNA biogenesis protein RRP36</fullName>
    </recommendedName>
</protein>
<comment type="similarity">
    <text evidence="2 6">Belongs to the RRP36 family.</text>
</comment>
<feature type="compositionally biased region" description="Acidic residues" evidence="7">
    <location>
        <begin position="24"/>
        <end position="33"/>
    </location>
</feature>
<proteinExistence type="inferred from homology"/>
<keyword evidence="4 6" id="KW-0698">rRNA processing</keyword>
<evidence type="ECO:0000256" key="3">
    <source>
        <dbReference type="ARBA" id="ARBA00022517"/>
    </source>
</evidence>
<evidence type="ECO:0000256" key="1">
    <source>
        <dbReference type="ARBA" id="ARBA00004604"/>
    </source>
</evidence>
<dbReference type="GO" id="GO:0030686">
    <property type="term" value="C:90S preribosome"/>
    <property type="evidence" value="ECO:0007669"/>
    <property type="project" value="TreeGrafter"/>
</dbReference>
<dbReference type="GO" id="GO:0000462">
    <property type="term" value="P:maturation of SSU-rRNA from tricistronic rRNA transcript (SSU-rRNA, 5.8S rRNA, LSU-rRNA)"/>
    <property type="evidence" value="ECO:0007669"/>
    <property type="project" value="TreeGrafter"/>
</dbReference>
<feature type="compositionally biased region" description="Basic and acidic residues" evidence="7">
    <location>
        <begin position="154"/>
        <end position="183"/>
    </location>
</feature>
<keyword evidence="5 6" id="KW-0539">Nucleus</keyword>
<evidence type="ECO:0000256" key="7">
    <source>
        <dbReference type="SAM" id="MobiDB-lite"/>
    </source>
</evidence>
<dbReference type="InterPro" id="IPR009292">
    <property type="entry name" value="RRP36"/>
</dbReference>
<feature type="region of interest" description="Disordered" evidence="7">
    <location>
        <begin position="235"/>
        <end position="258"/>
    </location>
</feature>
<evidence type="ECO:0000256" key="2">
    <source>
        <dbReference type="ARBA" id="ARBA00009418"/>
    </source>
</evidence>
<dbReference type="PANTHER" id="PTHR21738:SF0">
    <property type="entry name" value="RIBOSOMAL RNA PROCESSING PROTEIN 36 HOMOLOG"/>
    <property type="match status" value="1"/>
</dbReference>
<feature type="non-terminal residue" evidence="8">
    <location>
        <position position="258"/>
    </location>
</feature>
<evidence type="ECO:0000313" key="9">
    <source>
        <dbReference type="Proteomes" id="UP000053660"/>
    </source>
</evidence>
<feature type="compositionally biased region" description="Polar residues" evidence="7">
    <location>
        <begin position="34"/>
        <end position="60"/>
    </location>
</feature>
<feature type="region of interest" description="Disordered" evidence="7">
    <location>
        <begin position="154"/>
        <end position="207"/>
    </location>
</feature>
<dbReference type="EMBL" id="KN612235">
    <property type="protein sequence ID" value="KHJ75956.1"/>
    <property type="molecule type" value="Genomic_DNA"/>
</dbReference>
<dbReference type="PANTHER" id="PTHR21738">
    <property type="entry name" value="RIBOSOMAL RNA PROCESSING PROTEIN 36 HOMOLOG"/>
    <property type="match status" value="1"/>
</dbReference>
<dbReference type="Proteomes" id="UP000053660">
    <property type="component" value="Unassembled WGS sequence"/>
</dbReference>
<evidence type="ECO:0000256" key="6">
    <source>
        <dbReference type="RuleBase" id="RU368027"/>
    </source>
</evidence>
<accession>A0A0B1RWE2</accession>
<gene>
    <name evidence="8" type="ORF">OESDEN_24425</name>
</gene>